<evidence type="ECO:0000256" key="9">
    <source>
        <dbReference type="ARBA" id="ARBA00022554"/>
    </source>
</evidence>
<dbReference type="FunFam" id="3.40.50.1000:FF:000001">
    <property type="entry name" value="Phospholipid-transporting ATPase IC"/>
    <property type="match status" value="1"/>
</dbReference>
<proteinExistence type="inferred from homology"/>
<evidence type="ECO:0000256" key="1">
    <source>
        <dbReference type="ARBA" id="ARBA00001974"/>
    </source>
</evidence>
<evidence type="ECO:0000256" key="11">
    <source>
        <dbReference type="ARBA" id="ARBA00022630"/>
    </source>
</evidence>
<dbReference type="PROSITE" id="PS00154">
    <property type="entry name" value="ATPASE_E1_E2"/>
    <property type="match status" value="1"/>
</dbReference>
<dbReference type="SMART" id="SM00831">
    <property type="entry name" value="Cation_ATPase_N"/>
    <property type="match status" value="1"/>
</dbReference>
<evidence type="ECO:0000256" key="17">
    <source>
        <dbReference type="ARBA" id="ARBA00022840"/>
    </source>
</evidence>
<dbReference type="Gene3D" id="3.40.50.1000">
    <property type="entry name" value="HAD superfamily/HAD-like"/>
    <property type="match status" value="1"/>
</dbReference>
<comment type="pathway">
    <text evidence="3">Siderophore biosynthesis.</text>
</comment>
<dbReference type="EMBL" id="NKHU02000448">
    <property type="protein sequence ID" value="RHZ43314.1"/>
    <property type="molecule type" value="Genomic_DNA"/>
</dbReference>
<feature type="compositionally biased region" description="Low complexity" evidence="32">
    <location>
        <begin position="552"/>
        <end position="561"/>
    </location>
</feature>
<comment type="catalytic activity">
    <reaction evidence="28">
        <text>Ca(2+)(in) + ATP + H2O = Ca(2+)(out) + ADP + phosphate + H(+)</text>
        <dbReference type="Rhea" id="RHEA:18105"/>
        <dbReference type="ChEBI" id="CHEBI:15377"/>
        <dbReference type="ChEBI" id="CHEBI:15378"/>
        <dbReference type="ChEBI" id="CHEBI:29108"/>
        <dbReference type="ChEBI" id="CHEBI:30616"/>
        <dbReference type="ChEBI" id="CHEBI:43474"/>
        <dbReference type="ChEBI" id="CHEBI:456216"/>
        <dbReference type="EC" id="7.2.2.10"/>
    </reaction>
</comment>
<dbReference type="InterPro" id="IPR023299">
    <property type="entry name" value="ATPase_P-typ_cyto_dom_N"/>
</dbReference>
<dbReference type="InterPro" id="IPR006068">
    <property type="entry name" value="ATPase_P-typ_cation-transptr_C"/>
</dbReference>
<evidence type="ECO:0000256" key="7">
    <source>
        <dbReference type="ARBA" id="ARBA00018612"/>
    </source>
</evidence>
<evidence type="ECO:0000259" key="34">
    <source>
        <dbReference type="SMART" id="SM00831"/>
    </source>
</evidence>
<dbReference type="InterPro" id="IPR023214">
    <property type="entry name" value="HAD_sf"/>
</dbReference>
<reference evidence="35" key="1">
    <citation type="submission" date="2018-08" db="EMBL/GenBank/DDBJ databases">
        <title>Draft genome sequence of azole-resistant Aspergillus thermomutatus (Neosartorya pseudofischeri) strain HMR AF 39, isolated from a human nasal aspirate.</title>
        <authorList>
            <person name="Parent-Michaud M."/>
            <person name="Dufresne P.J."/>
            <person name="Fournier E."/>
            <person name="Martineau C."/>
            <person name="Moreira S."/>
            <person name="Perkins V."/>
            <person name="De Repentigny L."/>
            <person name="Dufresne S.F."/>
        </authorList>
    </citation>
    <scope>NUCLEOTIDE SEQUENCE [LARGE SCALE GENOMIC DNA]</scope>
    <source>
        <strain evidence="35">HMR AF 39</strain>
    </source>
</reference>
<dbReference type="GO" id="GO:0005886">
    <property type="term" value="C:plasma membrane"/>
    <property type="evidence" value="ECO:0007669"/>
    <property type="project" value="TreeGrafter"/>
</dbReference>
<dbReference type="InterPro" id="IPR036412">
    <property type="entry name" value="HAD-like_sf"/>
</dbReference>
<dbReference type="Proteomes" id="UP000215305">
    <property type="component" value="Unassembled WGS sequence"/>
</dbReference>
<feature type="region of interest" description="Disordered" evidence="32">
    <location>
        <begin position="1539"/>
        <end position="1581"/>
    </location>
</feature>
<evidence type="ECO:0000256" key="16">
    <source>
        <dbReference type="ARBA" id="ARBA00022837"/>
    </source>
</evidence>
<dbReference type="FunFam" id="1.20.1110.10:FF:000039">
    <property type="entry name" value="Calcium-transporting ATPase"/>
    <property type="match status" value="1"/>
</dbReference>
<dbReference type="SUPFAM" id="SSF81665">
    <property type="entry name" value="Calcium ATPase, transmembrane domain M"/>
    <property type="match status" value="1"/>
</dbReference>
<keyword evidence="22" id="KW-0560">Oxidoreductase</keyword>
<evidence type="ECO:0000256" key="8">
    <source>
        <dbReference type="ARBA" id="ARBA00022448"/>
    </source>
</evidence>
<dbReference type="SFLD" id="SFLDS00003">
    <property type="entry name" value="Haloacid_Dehalogenase"/>
    <property type="match status" value="1"/>
</dbReference>
<feature type="compositionally biased region" description="Low complexity" evidence="32">
    <location>
        <begin position="382"/>
        <end position="396"/>
    </location>
</feature>
<keyword evidence="11" id="KW-0285">Flavoprotein</keyword>
<evidence type="ECO:0000256" key="31">
    <source>
        <dbReference type="ARBA" id="ARBA00067965"/>
    </source>
</evidence>
<dbReference type="GO" id="GO:0016491">
    <property type="term" value="F:oxidoreductase activity"/>
    <property type="evidence" value="ECO:0007669"/>
    <property type="project" value="UniProtKB-KW"/>
</dbReference>
<dbReference type="Pfam" id="PF00690">
    <property type="entry name" value="Cation_ATPase_N"/>
    <property type="match status" value="1"/>
</dbReference>
<dbReference type="SUPFAM" id="SSF81660">
    <property type="entry name" value="Metal cation-transporting ATPase, ATP-binding domain N"/>
    <property type="match status" value="1"/>
</dbReference>
<feature type="compositionally biased region" description="Low complexity" evidence="32">
    <location>
        <begin position="1568"/>
        <end position="1581"/>
    </location>
</feature>
<dbReference type="GO" id="GO:0016887">
    <property type="term" value="F:ATP hydrolysis activity"/>
    <property type="evidence" value="ECO:0007669"/>
    <property type="project" value="InterPro"/>
</dbReference>
<evidence type="ECO:0000256" key="10">
    <source>
        <dbReference type="ARBA" id="ARBA00022568"/>
    </source>
</evidence>
<organism evidence="35 36">
    <name type="scientific">Aspergillus thermomutatus</name>
    <name type="common">Neosartorya pseudofischeri</name>
    <dbReference type="NCBI Taxonomy" id="41047"/>
    <lineage>
        <taxon>Eukaryota</taxon>
        <taxon>Fungi</taxon>
        <taxon>Dikarya</taxon>
        <taxon>Ascomycota</taxon>
        <taxon>Pezizomycotina</taxon>
        <taxon>Eurotiomycetes</taxon>
        <taxon>Eurotiomycetidae</taxon>
        <taxon>Eurotiales</taxon>
        <taxon>Aspergillaceae</taxon>
        <taxon>Aspergillus</taxon>
        <taxon>Aspergillus subgen. Fumigati</taxon>
    </lineage>
</organism>
<dbReference type="FunFam" id="3.40.50.1000:FF:000018">
    <property type="entry name" value="Calcium-transporting ATPase"/>
    <property type="match status" value="1"/>
</dbReference>
<evidence type="ECO:0000256" key="13">
    <source>
        <dbReference type="ARBA" id="ARBA00022723"/>
    </source>
</evidence>
<evidence type="ECO:0000256" key="5">
    <source>
        <dbReference type="ARBA" id="ARBA00012790"/>
    </source>
</evidence>
<dbReference type="EC" id="7.2.2.10" evidence="5"/>
<feature type="transmembrane region" description="Helical" evidence="33">
    <location>
        <begin position="1433"/>
        <end position="1459"/>
    </location>
</feature>
<keyword evidence="13" id="KW-0479">Metal-binding</keyword>
<keyword evidence="24 33" id="KW-0472">Membrane</keyword>
<dbReference type="GO" id="GO:0005524">
    <property type="term" value="F:ATP binding"/>
    <property type="evidence" value="ECO:0007669"/>
    <property type="project" value="UniProtKB-KW"/>
</dbReference>
<dbReference type="InterPro" id="IPR025700">
    <property type="entry name" value="Lys/Orn_oxygenase"/>
</dbReference>
<dbReference type="GeneID" id="38123124"/>
<evidence type="ECO:0000256" key="2">
    <source>
        <dbReference type="ARBA" id="ARBA00004128"/>
    </source>
</evidence>
<evidence type="ECO:0000256" key="26">
    <source>
        <dbReference type="ARBA" id="ARBA00038148"/>
    </source>
</evidence>
<evidence type="ECO:0000256" key="19">
    <source>
        <dbReference type="ARBA" id="ARBA00022857"/>
    </source>
</evidence>
<dbReference type="STRING" id="41047.A0A397G0H0"/>
<keyword evidence="9" id="KW-0926">Vacuole</keyword>
<evidence type="ECO:0000256" key="21">
    <source>
        <dbReference type="ARBA" id="ARBA00022989"/>
    </source>
</evidence>
<evidence type="ECO:0000256" key="18">
    <source>
        <dbReference type="ARBA" id="ARBA00022842"/>
    </source>
</evidence>
<feature type="transmembrane region" description="Helical" evidence="33">
    <location>
        <begin position="1283"/>
        <end position="1304"/>
    </location>
</feature>
<comment type="catalytic activity">
    <reaction evidence="29">
        <text>L-ornithine + NADH + O2 = N(5)-hydroxy-L-ornithine + NAD(+) + H2O</text>
        <dbReference type="Rhea" id="RHEA:41512"/>
        <dbReference type="ChEBI" id="CHEBI:15377"/>
        <dbReference type="ChEBI" id="CHEBI:15379"/>
        <dbReference type="ChEBI" id="CHEBI:46911"/>
        <dbReference type="ChEBI" id="CHEBI:57540"/>
        <dbReference type="ChEBI" id="CHEBI:57945"/>
        <dbReference type="ChEBI" id="CHEBI:78275"/>
        <dbReference type="EC" id="1.14.13.196"/>
    </reaction>
</comment>
<comment type="similarity">
    <text evidence="4">Belongs to the lysine N(6)-hydroxylase/L-ornithine N(5)-oxygenase family.</text>
</comment>
<dbReference type="GO" id="GO:0006874">
    <property type="term" value="P:intracellular calcium ion homeostasis"/>
    <property type="evidence" value="ECO:0007669"/>
    <property type="project" value="UniProtKB-ARBA"/>
</dbReference>
<protein>
    <recommendedName>
        <fullName evidence="31">Calcium-transporting ATPase 2</fullName>
        <ecNumber evidence="6">1.14.13.196</ecNumber>
        <ecNumber evidence="5">7.2.2.10</ecNumber>
    </recommendedName>
    <alternativeName>
        <fullName evidence="7">L-ornithine N(5)-monooxygenase</fullName>
    </alternativeName>
    <alternativeName>
        <fullName evidence="25">L-ornithine N(5)-oxygenase</fullName>
    </alternativeName>
</protein>
<evidence type="ECO:0000256" key="27">
    <source>
        <dbReference type="ARBA" id="ARBA00047598"/>
    </source>
</evidence>
<dbReference type="NCBIfam" id="TIGR01494">
    <property type="entry name" value="ATPase_P-type"/>
    <property type="match status" value="2"/>
</dbReference>
<feature type="transmembrane region" description="Helical" evidence="33">
    <location>
        <begin position="1465"/>
        <end position="1487"/>
    </location>
</feature>
<evidence type="ECO:0000256" key="20">
    <source>
        <dbReference type="ARBA" id="ARBA00022967"/>
    </source>
</evidence>
<evidence type="ECO:0000256" key="23">
    <source>
        <dbReference type="ARBA" id="ARBA00023065"/>
    </source>
</evidence>
<name>A0A397G0H0_ASPTH</name>
<dbReference type="PANTHER" id="PTHR24093">
    <property type="entry name" value="CATION TRANSPORTING ATPASE"/>
    <property type="match status" value="1"/>
</dbReference>
<evidence type="ECO:0000256" key="14">
    <source>
        <dbReference type="ARBA" id="ARBA00022741"/>
    </source>
</evidence>
<dbReference type="EC" id="1.14.13.196" evidence="6"/>
<keyword evidence="20" id="KW-1278">Translocase</keyword>
<feature type="non-terminal residue" evidence="35">
    <location>
        <position position="1"/>
    </location>
</feature>
<dbReference type="GO" id="GO:0046872">
    <property type="term" value="F:metal ion binding"/>
    <property type="evidence" value="ECO:0007669"/>
    <property type="project" value="UniProtKB-KW"/>
</dbReference>
<dbReference type="FunFam" id="3.40.1110.10:FF:000031">
    <property type="entry name" value="Calcium-transporting ATPase"/>
    <property type="match status" value="1"/>
</dbReference>
<keyword evidence="36" id="KW-1185">Reference proteome</keyword>
<dbReference type="NCBIfam" id="TIGR01517">
    <property type="entry name" value="ATPase-IIB_Ca"/>
    <property type="match status" value="1"/>
</dbReference>
<dbReference type="GO" id="GO:0005388">
    <property type="term" value="F:P-type calcium transporter activity"/>
    <property type="evidence" value="ECO:0007669"/>
    <property type="project" value="UniProtKB-EC"/>
</dbReference>
<feature type="region of interest" description="Disordered" evidence="32">
    <location>
        <begin position="538"/>
        <end position="563"/>
    </location>
</feature>
<evidence type="ECO:0000256" key="12">
    <source>
        <dbReference type="ARBA" id="ARBA00022692"/>
    </source>
</evidence>
<comment type="subcellular location">
    <subcellularLocation>
        <location evidence="2">Vacuole membrane</location>
        <topology evidence="2">Multi-pass membrane protein</topology>
    </subcellularLocation>
</comment>
<evidence type="ECO:0000256" key="15">
    <source>
        <dbReference type="ARBA" id="ARBA00022827"/>
    </source>
</evidence>
<dbReference type="Pfam" id="PF13246">
    <property type="entry name" value="Cation_ATPase"/>
    <property type="match status" value="1"/>
</dbReference>
<comment type="cofactor">
    <cofactor evidence="1">
        <name>FAD</name>
        <dbReference type="ChEBI" id="CHEBI:57692"/>
    </cofactor>
</comment>
<dbReference type="Gene3D" id="3.50.50.60">
    <property type="entry name" value="FAD/NAD(P)-binding domain"/>
    <property type="match status" value="1"/>
</dbReference>
<keyword evidence="8" id="KW-0813">Transport</keyword>
<dbReference type="PANTHER" id="PTHR24093:SF423">
    <property type="entry name" value="CALCIUM-TRANSPORTING ATPASE"/>
    <property type="match status" value="1"/>
</dbReference>
<dbReference type="PRINTS" id="PR00119">
    <property type="entry name" value="CATATPASE"/>
</dbReference>
<keyword evidence="12 33" id="KW-0812">Transmembrane</keyword>
<dbReference type="SFLD" id="SFLDG00002">
    <property type="entry name" value="C1.7:_P-type_atpase_like"/>
    <property type="match status" value="1"/>
</dbReference>
<accession>A0A397G0H0</accession>
<keyword evidence="17" id="KW-0067">ATP-binding</keyword>
<dbReference type="InterPro" id="IPR018303">
    <property type="entry name" value="ATPase_P-typ_P_site"/>
</dbReference>
<evidence type="ECO:0000256" key="28">
    <source>
        <dbReference type="ARBA" id="ARBA00048694"/>
    </source>
</evidence>
<dbReference type="Gene3D" id="2.70.150.10">
    <property type="entry name" value="Calcium-transporting ATPase, cytoplasmic transduction domain A"/>
    <property type="match status" value="1"/>
</dbReference>
<evidence type="ECO:0000313" key="35">
    <source>
        <dbReference type="EMBL" id="RHZ43314.1"/>
    </source>
</evidence>
<dbReference type="InterPro" id="IPR036188">
    <property type="entry name" value="FAD/NAD-bd_sf"/>
</dbReference>
<dbReference type="Pfam" id="PF00689">
    <property type="entry name" value="Cation_ATPase_C"/>
    <property type="match status" value="1"/>
</dbReference>
<dbReference type="SUPFAM" id="SSF56784">
    <property type="entry name" value="HAD-like"/>
    <property type="match status" value="1"/>
</dbReference>
<feature type="transmembrane region" description="Helical" evidence="33">
    <location>
        <begin position="799"/>
        <end position="820"/>
    </location>
</feature>
<dbReference type="InterPro" id="IPR001757">
    <property type="entry name" value="P_typ_ATPase"/>
</dbReference>
<comment type="function">
    <text evidence="30">This magnesium-dependent enzyme catalyzes the hydrolysis of ATP coupled with the transport of calcium. Transports the calcium to the vacuole and participates in the control of the cytosolic free calcium.</text>
</comment>
<evidence type="ECO:0000256" key="4">
    <source>
        <dbReference type="ARBA" id="ARBA00007588"/>
    </source>
</evidence>
<keyword evidence="23" id="KW-0406">Ion transport</keyword>
<dbReference type="InterPro" id="IPR006408">
    <property type="entry name" value="P-type_ATPase_IIB"/>
</dbReference>
<dbReference type="InterPro" id="IPR023298">
    <property type="entry name" value="ATPase_P-typ_TM_dom_sf"/>
</dbReference>
<dbReference type="VEuPathDB" id="FungiDB:CDV56_101150"/>
<feature type="transmembrane region" description="Helical" evidence="33">
    <location>
        <begin position="629"/>
        <end position="648"/>
    </location>
</feature>
<evidence type="ECO:0000256" key="24">
    <source>
        <dbReference type="ARBA" id="ARBA00023136"/>
    </source>
</evidence>
<evidence type="ECO:0000313" key="36">
    <source>
        <dbReference type="Proteomes" id="UP000215305"/>
    </source>
</evidence>
<feature type="transmembrane region" description="Helical" evidence="33">
    <location>
        <begin position="1310"/>
        <end position="1332"/>
    </location>
</feature>
<dbReference type="InterPro" id="IPR004014">
    <property type="entry name" value="ATPase_P-typ_cation-transptr_N"/>
</dbReference>
<keyword evidence="16" id="KW-0106">Calcium</keyword>
<dbReference type="Pfam" id="PF13434">
    <property type="entry name" value="Lys_Orn_oxgnase"/>
    <property type="match status" value="1"/>
</dbReference>
<keyword evidence="15" id="KW-0274">FAD</keyword>
<dbReference type="InterPro" id="IPR008250">
    <property type="entry name" value="ATPase_P-typ_transduc_dom_A_sf"/>
</dbReference>
<gene>
    <name evidence="35" type="ORF">CDV56_101150</name>
</gene>
<evidence type="ECO:0000256" key="32">
    <source>
        <dbReference type="SAM" id="MobiDB-lite"/>
    </source>
</evidence>
<dbReference type="FunFam" id="2.70.150.10:FF:000028">
    <property type="entry name" value="Calcium-transporting ATPase"/>
    <property type="match status" value="1"/>
</dbReference>
<dbReference type="Gene3D" id="1.20.1110.10">
    <property type="entry name" value="Calcium-transporting ATPase, transmembrane domain"/>
    <property type="match status" value="1"/>
</dbReference>
<feature type="transmembrane region" description="Helical" evidence="33">
    <location>
        <begin position="600"/>
        <end position="617"/>
    </location>
</feature>
<evidence type="ECO:0000256" key="22">
    <source>
        <dbReference type="ARBA" id="ARBA00023002"/>
    </source>
</evidence>
<feature type="transmembrane region" description="Helical" evidence="33">
    <location>
        <begin position="1353"/>
        <end position="1379"/>
    </location>
</feature>
<dbReference type="InterPro" id="IPR059000">
    <property type="entry name" value="ATPase_P-type_domA"/>
</dbReference>
<feature type="domain" description="Cation-transporting P-type ATPase N-terminal" evidence="34">
    <location>
        <begin position="548"/>
        <end position="616"/>
    </location>
</feature>
<dbReference type="OrthoDB" id="3352408at2759"/>
<keyword evidence="18" id="KW-0460">Magnesium</keyword>
<keyword evidence="19" id="KW-0521">NADP</keyword>
<feature type="transmembrane region" description="Helical" evidence="33">
    <location>
        <begin position="840"/>
        <end position="867"/>
    </location>
</feature>
<comment type="caution">
    <text evidence="35">The sequence shown here is derived from an EMBL/GenBank/DDBJ whole genome shotgun (WGS) entry which is preliminary data.</text>
</comment>
<evidence type="ECO:0000256" key="3">
    <source>
        <dbReference type="ARBA" id="ARBA00004924"/>
    </source>
</evidence>
<keyword evidence="14" id="KW-0547">Nucleotide-binding</keyword>
<dbReference type="GO" id="GO:0005774">
    <property type="term" value="C:vacuolar membrane"/>
    <property type="evidence" value="ECO:0007669"/>
    <property type="project" value="UniProtKB-SubCell"/>
</dbReference>
<dbReference type="SUPFAM" id="SSF51905">
    <property type="entry name" value="FAD/NAD(P)-binding domain"/>
    <property type="match status" value="1"/>
</dbReference>
<comment type="similarity">
    <text evidence="26">Belongs to the cation transport ATPase (P-type) (TC 3.A.3) family.</text>
</comment>
<evidence type="ECO:0000256" key="6">
    <source>
        <dbReference type="ARBA" id="ARBA00012881"/>
    </source>
</evidence>
<dbReference type="RefSeq" id="XP_026609674.1">
    <property type="nucleotide sequence ID" value="XM_026754769.1"/>
</dbReference>
<evidence type="ECO:0000256" key="30">
    <source>
        <dbReference type="ARBA" id="ARBA00059328"/>
    </source>
</evidence>
<dbReference type="CDD" id="cd02081">
    <property type="entry name" value="P-type_ATPase_Ca_PMCA-like"/>
    <property type="match status" value="1"/>
</dbReference>
<dbReference type="SFLD" id="SFLDF00027">
    <property type="entry name" value="p-type_atpase"/>
    <property type="match status" value="1"/>
</dbReference>
<evidence type="ECO:0000256" key="33">
    <source>
        <dbReference type="SAM" id="Phobius"/>
    </source>
</evidence>
<evidence type="ECO:0000256" key="25">
    <source>
        <dbReference type="ARBA" id="ARBA00030351"/>
    </source>
</evidence>
<comment type="catalytic activity">
    <reaction evidence="27">
        <text>L-ornithine + NADPH + O2 = N(5)-hydroxy-L-ornithine + NADP(+) + H2O</text>
        <dbReference type="Rhea" id="RHEA:41508"/>
        <dbReference type="ChEBI" id="CHEBI:15377"/>
        <dbReference type="ChEBI" id="CHEBI:15379"/>
        <dbReference type="ChEBI" id="CHEBI:46911"/>
        <dbReference type="ChEBI" id="CHEBI:57783"/>
        <dbReference type="ChEBI" id="CHEBI:58349"/>
        <dbReference type="ChEBI" id="CHEBI:78275"/>
        <dbReference type="EC" id="1.14.13.196"/>
    </reaction>
</comment>
<keyword evidence="10" id="KW-0109">Calcium transport</keyword>
<evidence type="ECO:0000256" key="29">
    <source>
        <dbReference type="ARBA" id="ARBA00049248"/>
    </source>
</evidence>
<feature type="region of interest" description="Disordered" evidence="32">
    <location>
        <begin position="408"/>
        <end position="429"/>
    </location>
</feature>
<sequence>AIGEVEIDERDRKDYFSPSTGLFADYCASIITRYGLDTPGMILQHEIDDIRYDFHEEMSPGEKIFTVTASDGTRFYTRAVVLAIGPGKTKVYPFELSAEEQMGACHSSEIRTFPSPNVKRKIQQRQETNVVVVGGGLSSAQIVDMAVRKGVTKVWFLMRSDFKVKHFDISLPWMGKFRNFEKAAFWGADTDEERLEMIKIARNGGSITPRYQKIVKHHAARNRVSIHTRTVICSKEYCPSSQTWRLTTDPPIPDLPPIDYIYCATGMKCDVQELPLLKQIHRDYPIETKQGLPCITDDLMWRADVPLFVTGRLASLRLGPGAPNLEGARLGAERVAWAMEEVLGRKEAEDDERVSLIMLTPNGSREDGLLSPQANMQDRQRQSLSSQSSEQPSLSLEIPSTSYSNRLMVQNDHPRTPSSIDGDTLRPRSESFASNADTIARSRANSDITISKEAYDDVPLSEALTPDPRNEQDFRVEHNKFAFSPGQLNKMLNPKSLAAFQALGGLRGLERGLRTDLTSGLSEDETLLDGTVEFQEATSSDQKFSKRNPHDAPTAATAAAASSGESRFQDRIRVFSQNRLPARKSTGLLKLLWLAYNDKIIILLTIAAIVSLSLGIYETVDAGHGVDWIEGVAICVAILIVTVVTAANDWQKERQFAKLNKRNSDREVKAVRSGKVAMISIFDITVGDVLHVEPGDSVPADGILISGHGIKCDESSATGESDQMKKTNGHDVWQRIVNGTATKKLDPFMISGSKVLEGVGTYLVTSVGPYSSYGRILLSLQESNDPTPLQVKLGRLANWIGWLGSSAAIILFFALFFRFVADLPDNPASPAVKGKEFVDILIVAVTVIVVAIPEGLPLAVTLALAFATTRMVKENNLVRVLRACETMGNATVICSDKTGTLTQNKMTVVAGTFGTEKSFSQDRTENVDPSDDSTTVAGIFKQCSTAVRDLIIKSVALNSTAFEENKEGSRDFIGSKTEVALLQMARDYLGMDVTTERASAEIVQLIPFDSSRKCMGVVYREPAAGYRLLVKGAAEIMVGACSSRVSDLSASSDGVTIDSFTEKGRMKMLNTIESYAVNSLRTIGLVYRDFPSWPPKDAQRLEDDSSAAKFEDVFRDMAWLGVVGIQDPLRPEVPAAIQKCHTAGVQVKMVTGDNIATATAIATSCGIKTEDGIVMEGPKFRQLSDHEMDEVIPRLQVLARSSPEDKRILVARLKKLGETVAVTGDGTNDGPALKTADVGFSMGIAGTEVAKEASSIILLDDNFKSIVTAIAWGRAVNDAVSKFLQFQITVNITAVVLTFVSSLYSSDNTSVLSAVQLLWVNLIMDTFAALALATDAPTEKILDRKPVPKSASLFTVIMWKMIIGQAIYQLAVTFMLYFAGEKILGSRLGTDNPQLKLDTIVFNTFVWMQIFNEFNNRRLDNKLNIFEGMFRNYWFLGINCIMVAGQVMIIYVGGAAFGVTRLDGLQWGVCIICAVACLPWAVVLRLIPDRPVEIAINFVVRVVGTVFRPISKAFSVISRIFSSMMRPVKRFSRRVLRRNAEEDNSRPDEEEAPLTDLEQQHTSKAPATPVVVPPITITSSS</sequence>
<dbReference type="SUPFAM" id="SSF81653">
    <property type="entry name" value="Calcium ATPase, transduction domain A"/>
    <property type="match status" value="1"/>
</dbReference>
<dbReference type="Pfam" id="PF00122">
    <property type="entry name" value="E1-E2_ATPase"/>
    <property type="match status" value="1"/>
</dbReference>
<keyword evidence="21 33" id="KW-1133">Transmembrane helix</keyword>
<dbReference type="InterPro" id="IPR044492">
    <property type="entry name" value="P_typ_ATPase_HD_dom"/>
</dbReference>
<dbReference type="Gene3D" id="3.40.1110.10">
    <property type="entry name" value="Calcium-transporting ATPase, cytoplasmic domain N"/>
    <property type="match status" value="1"/>
</dbReference>
<feature type="region of interest" description="Disordered" evidence="32">
    <location>
        <begin position="360"/>
        <end position="396"/>
    </location>
</feature>